<evidence type="ECO:0000259" key="7">
    <source>
        <dbReference type="PROSITE" id="PS50110"/>
    </source>
</evidence>
<dbReference type="EMBL" id="LROM01000104">
    <property type="protein sequence ID" value="OEZ96900.1"/>
    <property type="molecule type" value="Genomic_DNA"/>
</dbReference>
<dbReference type="PROSITE" id="PS50109">
    <property type="entry name" value="HIS_KIN"/>
    <property type="match status" value="1"/>
</dbReference>
<dbReference type="Pfam" id="PF08447">
    <property type="entry name" value="PAS_3"/>
    <property type="match status" value="1"/>
</dbReference>
<dbReference type="InterPro" id="IPR000014">
    <property type="entry name" value="PAS"/>
</dbReference>
<feature type="domain" description="PAC" evidence="8">
    <location>
        <begin position="223"/>
        <end position="277"/>
    </location>
</feature>
<keyword evidence="5" id="KW-0175">Coiled coil</keyword>
<evidence type="ECO:0000256" key="4">
    <source>
        <dbReference type="PROSITE-ProRule" id="PRU00169"/>
    </source>
</evidence>
<dbReference type="GO" id="GO:0000155">
    <property type="term" value="F:phosphorelay sensor kinase activity"/>
    <property type="evidence" value="ECO:0007669"/>
    <property type="project" value="InterPro"/>
</dbReference>
<feature type="domain" description="Response regulatory" evidence="7">
    <location>
        <begin position="535"/>
        <end position="651"/>
    </location>
</feature>
<dbReference type="SMART" id="SM00448">
    <property type="entry name" value="REC"/>
    <property type="match status" value="2"/>
</dbReference>
<evidence type="ECO:0000256" key="1">
    <source>
        <dbReference type="ARBA" id="ARBA00000085"/>
    </source>
</evidence>
<keyword evidence="10" id="KW-1185">Reference proteome</keyword>
<dbReference type="Gene3D" id="1.10.287.130">
    <property type="match status" value="1"/>
</dbReference>
<dbReference type="InterPro" id="IPR036097">
    <property type="entry name" value="HisK_dim/P_sf"/>
</dbReference>
<dbReference type="InterPro" id="IPR013655">
    <property type="entry name" value="PAS_fold_3"/>
</dbReference>
<evidence type="ECO:0000259" key="6">
    <source>
        <dbReference type="PROSITE" id="PS50109"/>
    </source>
</evidence>
<dbReference type="SMART" id="SM00387">
    <property type="entry name" value="HATPase_c"/>
    <property type="match status" value="1"/>
</dbReference>
<dbReference type="CDD" id="cd00082">
    <property type="entry name" value="HisKA"/>
    <property type="match status" value="1"/>
</dbReference>
<gene>
    <name evidence="9" type="primary">bvgS</name>
    <name evidence="9" type="ORF">DUPY_37850</name>
</gene>
<protein>
    <recommendedName>
        <fullName evidence="2">histidine kinase</fullName>
        <ecNumber evidence="2">2.7.13.3</ecNumber>
    </recommendedName>
</protein>
<dbReference type="SUPFAM" id="SSF52172">
    <property type="entry name" value="CheY-like"/>
    <property type="match status" value="2"/>
</dbReference>
<feature type="domain" description="Histidine kinase" evidence="6">
    <location>
        <begin position="288"/>
        <end position="508"/>
    </location>
</feature>
<dbReference type="PANTHER" id="PTHR43547:SF2">
    <property type="entry name" value="HYBRID SIGNAL TRANSDUCTION HISTIDINE KINASE C"/>
    <property type="match status" value="1"/>
</dbReference>
<comment type="catalytic activity">
    <reaction evidence="1">
        <text>ATP + protein L-histidine = ADP + protein N-phospho-L-histidine.</text>
        <dbReference type="EC" id="2.7.13.3"/>
    </reaction>
</comment>
<dbReference type="Proteomes" id="UP000175989">
    <property type="component" value="Unassembled WGS sequence"/>
</dbReference>
<evidence type="ECO:0000259" key="8">
    <source>
        <dbReference type="PROSITE" id="PS50113"/>
    </source>
</evidence>
<evidence type="ECO:0000256" key="2">
    <source>
        <dbReference type="ARBA" id="ARBA00012438"/>
    </source>
</evidence>
<dbReference type="InterPro" id="IPR036890">
    <property type="entry name" value="HATPase_C_sf"/>
</dbReference>
<dbReference type="SUPFAM" id="SSF55874">
    <property type="entry name" value="ATPase domain of HSP90 chaperone/DNA topoisomerase II/histidine kinase"/>
    <property type="match status" value="1"/>
</dbReference>
<dbReference type="InterPro" id="IPR005467">
    <property type="entry name" value="His_kinase_dom"/>
</dbReference>
<name>A0A1E7WEY4_9BURK</name>
<dbReference type="PATRIC" id="fig|762836.4.peg.3905"/>
<evidence type="ECO:0000256" key="5">
    <source>
        <dbReference type="SAM" id="Coils"/>
    </source>
</evidence>
<dbReference type="InterPro" id="IPR004358">
    <property type="entry name" value="Sig_transdc_His_kin-like_C"/>
</dbReference>
<feature type="coiled-coil region" evidence="5">
    <location>
        <begin position="131"/>
        <end position="158"/>
    </location>
</feature>
<sequence>MSTPVKDRSVSNMSNSDILILNVDDNDGARYVKTRILQGAGFTVAEAANGTDALTMARRLLPALVLLDVKLPDINGIEVCRLIKSDPATCTILVLQTSAALTGRDDKIRGLEGGADNYLAAPIEADELVANVNALLRLQRVQADLRNSEERFRQLTDNIEDVFWMFSLDGSELLYVSNAYATMWQRPAQLLERAPGDWLDAIHADDRAAVAARWQLAGAGEPFDEEYRLTIPEVGAGVRWVRDRAFLVRDAADVPYRLARITSDITQRRDMEDRLHAADDNKNDFLATLAHELRNPLSPIRNAVALMGEVAPADVALHQKARQIIVRQVAHLSRLVDDLLDVARISQGKLTLQLQRTELHAIVDSALETAQPMLESREHTLHVDVPSTPLFINGDPVRLAQAIGNLLHNAAKFTNRGGEVRLQITRLPDSRVSIGVHDNGIGITSYNLPRIFNMFAQGAAAHDRIHDGLGIGLSLVSTLAHMHGGSVHASSPGIDRGSSFELILPLLDDDAALTDAPAPAPAAGAAVVRKPGMRRLLLVDDNVDSSEVMGELLGVLGHEVMLAHDAERALAVARDYLPDTIILDIGMPKVDGYALARMLRDDPLFASTRLIAHTGYGSDQDRQKTRDAGFDFHLVKPANFDELERSLRPSQVQEHEKK</sequence>
<dbReference type="Pfam" id="PF02518">
    <property type="entry name" value="HATPase_c"/>
    <property type="match status" value="1"/>
</dbReference>
<dbReference type="Pfam" id="PF00512">
    <property type="entry name" value="HisKA"/>
    <property type="match status" value="1"/>
</dbReference>
<dbReference type="Gene3D" id="3.30.565.10">
    <property type="entry name" value="Histidine kinase-like ATPase, C-terminal domain"/>
    <property type="match status" value="1"/>
</dbReference>
<dbReference type="InterPro" id="IPR035965">
    <property type="entry name" value="PAS-like_dom_sf"/>
</dbReference>
<dbReference type="InterPro" id="IPR003594">
    <property type="entry name" value="HATPase_dom"/>
</dbReference>
<dbReference type="PROSITE" id="PS50110">
    <property type="entry name" value="RESPONSE_REGULATORY"/>
    <property type="match status" value="2"/>
</dbReference>
<dbReference type="Gene3D" id="3.40.50.2300">
    <property type="match status" value="2"/>
</dbReference>
<dbReference type="InterPro" id="IPR000700">
    <property type="entry name" value="PAS-assoc_C"/>
</dbReference>
<dbReference type="InterPro" id="IPR003661">
    <property type="entry name" value="HisK_dim/P_dom"/>
</dbReference>
<organism evidence="9 10">
    <name type="scientific">Duganella phyllosphaerae</name>
    <dbReference type="NCBI Taxonomy" id="762836"/>
    <lineage>
        <taxon>Bacteria</taxon>
        <taxon>Pseudomonadati</taxon>
        <taxon>Pseudomonadota</taxon>
        <taxon>Betaproteobacteria</taxon>
        <taxon>Burkholderiales</taxon>
        <taxon>Oxalobacteraceae</taxon>
        <taxon>Telluria group</taxon>
        <taxon>Duganella</taxon>
    </lineage>
</organism>
<evidence type="ECO:0000313" key="9">
    <source>
        <dbReference type="EMBL" id="OEZ96900.1"/>
    </source>
</evidence>
<dbReference type="PANTHER" id="PTHR43547">
    <property type="entry name" value="TWO-COMPONENT HISTIDINE KINASE"/>
    <property type="match status" value="1"/>
</dbReference>
<keyword evidence="3 4" id="KW-0597">Phosphoprotein</keyword>
<dbReference type="PROSITE" id="PS50113">
    <property type="entry name" value="PAC"/>
    <property type="match status" value="1"/>
</dbReference>
<dbReference type="Gene3D" id="3.30.450.20">
    <property type="entry name" value="PAS domain"/>
    <property type="match status" value="1"/>
</dbReference>
<evidence type="ECO:0000256" key="3">
    <source>
        <dbReference type="ARBA" id="ARBA00022553"/>
    </source>
</evidence>
<comment type="caution">
    <text evidence="9">The sequence shown here is derived from an EMBL/GenBank/DDBJ whole genome shotgun (WGS) entry which is preliminary data.</text>
</comment>
<dbReference type="EC" id="2.7.13.3" evidence="2"/>
<dbReference type="CDD" id="cd17580">
    <property type="entry name" value="REC_2_DhkD-like"/>
    <property type="match status" value="1"/>
</dbReference>
<reference evidence="10" key="1">
    <citation type="journal article" date="2016" name="Front. Microbiol.">
        <title>Molecular Keys to the Janthinobacterium and Duganella spp. Interaction with the Plant Pathogen Fusarium graminearum.</title>
        <authorList>
            <person name="Haack F.S."/>
            <person name="Poehlein A."/>
            <person name="Kroger C."/>
            <person name="Voigt C.A."/>
            <person name="Piepenbring M."/>
            <person name="Bode H.B."/>
            <person name="Daniel R."/>
            <person name="Schafer W."/>
            <person name="Streit W.R."/>
        </authorList>
    </citation>
    <scope>NUCLEOTIDE SEQUENCE [LARGE SCALE GENOMIC DNA]</scope>
    <source>
        <strain evidence="10">T54</strain>
    </source>
</reference>
<evidence type="ECO:0000313" key="10">
    <source>
        <dbReference type="Proteomes" id="UP000175989"/>
    </source>
</evidence>
<dbReference type="PRINTS" id="PR00344">
    <property type="entry name" value="BCTRLSENSOR"/>
</dbReference>
<dbReference type="InterPro" id="IPR011006">
    <property type="entry name" value="CheY-like_superfamily"/>
</dbReference>
<dbReference type="Pfam" id="PF00072">
    <property type="entry name" value="Response_reg"/>
    <property type="match status" value="2"/>
</dbReference>
<feature type="domain" description="Response regulatory" evidence="7">
    <location>
        <begin position="19"/>
        <end position="136"/>
    </location>
</feature>
<dbReference type="SMART" id="SM00388">
    <property type="entry name" value="HisKA"/>
    <property type="match status" value="1"/>
</dbReference>
<dbReference type="SUPFAM" id="SSF47384">
    <property type="entry name" value="Homodimeric domain of signal transducing histidine kinase"/>
    <property type="match status" value="1"/>
</dbReference>
<proteinExistence type="predicted"/>
<feature type="modified residue" description="4-aspartylphosphate" evidence="4">
    <location>
        <position position="68"/>
    </location>
</feature>
<dbReference type="Gene3D" id="6.10.250.690">
    <property type="match status" value="1"/>
</dbReference>
<keyword evidence="9" id="KW-0808">Transferase</keyword>
<feature type="modified residue" description="4-aspartylphosphate" evidence="4">
    <location>
        <position position="584"/>
    </location>
</feature>
<dbReference type="SUPFAM" id="SSF55785">
    <property type="entry name" value="PYP-like sensor domain (PAS domain)"/>
    <property type="match status" value="1"/>
</dbReference>
<dbReference type="AlphaFoldDB" id="A0A1E7WEY4"/>
<accession>A0A1E7WEY4</accession>
<dbReference type="InterPro" id="IPR001789">
    <property type="entry name" value="Sig_transdc_resp-reg_receiver"/>
</dbReference>
<dbReference type="NCBIfam" id="TIGR00229">
    <property type="entry name" value="sensory_box"/>
    <property type="match status" value="1"/>
</dbReference>